<dbReference type="Proteomes" id="UP000053941">
    <property type="component" value="Unassembled WGS sequence"/>
</dbReference>
<sequence>MFMNLSNFIPKSGHEAEFLDYFENNVLPITFAAEGLITADVVVSEDGQITNLERWESKAHWEALVRELTEGEGSQARTETMNSLGQDWWERNCREVRRLKD</sequence>
<dbReference type="Pfam" id="PF03992">
    <property type="entry name" value="ABM"/>
    <property type="match status" value="1"/>
</dbReference>
<dbReference type="Gene3D" id="3.30.70.100">
    <property type="match status" value="1"/>
</dbReference>
<accession>A0A0R2NMR3</accession>
<evidence type="ECO:0000313" key="3">
    <source>
        <dbReference type="Proteomes" id="UP000053941"/>
    </source>
</evidence>
<dbReference type="SUPFAM" id="SSF54909">
    <property type="entry name" value="Dimeric alpha+beta barrel"/>
    <property type="match status" value="1"/>
</dbReference>
<evidence type="ECO:0000313" key="2">
    <source>
        <dbReference type="EMBL" id="KRO26974.1"/>
    </source>
</evidence>
<name>A0A0R2NMR3_9ACTN</name>
<gene>
    <name evidence="2" type="ORF">ABR60_01735</name>
</gene>
<evidence type="ECO:0000259" key="1">
    <source>
        <dbReference type="Pfam" id="PF03992"/>
    </source>
</evidence>
<reference evidence="2 3" key="1">
    <citation type="submission" date="2015-10" db="EMBL/GenBank/DDBJ databases">
        <title>Metagenome-Assembled Genomes uncover a global brackish microbiome.</title>
        <authorList>
            <person name="Hugerth L.W."/>
            <person name="Larsson J."/>
            <person name="Alneberg J."/>
            <person name="Lindh M.V."/>
            <person name="Legrand C."/>
            <person name="Pinhassi J."/>
            <person name="Andersson A.F."/>
        </authorList>
    </citation>
    <scope>NUCLEOTIDE SEQUENCE [LARGE SCALE GENOMIC DNA]</scope>
    <source>
        <strain evidence="2">BACL2 MAG-120802-bin41</strain>
    </source>
</reference>
<protein>
    <recommendedName>
        <fullName evidence="1">ABM domain-containing protein</fullName>
    </recommendedName>
</protein>
<dbReference type="EMBL" id="LIAS01000273">
    <property type="protein sequence ID" value="KRO26974.1"/>
    <property type="molecule type" value="Genomic_DNA"/>
</dbReference>
<dbReference type="InterPro" id="IPR011008">
    <property type="entry name" value="Dimeric_a/b-barrel"/>
</dbReference>
<feature type="domain" description="ABM" evidence="1">
    <location>
        <begin position="1"/>
        <end position="63"/>
    </location>
</feature>
<comment type="caution">
    <text evidence="2">The sequence shown here is derived from an EMBL/GenBank/DDBJ whole genome shotgun (WGS) entry which is preliminary data.</text>
</comment>
<organism evidence="2 3">
    <name type="scientific">Actinobacteria bacterium BACL2 MAG-120802-bin41</name>
    <dbReference type="NCBI Taxonomy" id="1655568"/>
    <lineage>
        <taxon>Bacteria</taxon>
        <taxon>Bacillati</taxon>
        <taxon>Actinomycetota</taxon>
        <taxon>Actinomycetes</taxon>
        <taxon>Actinomycetes incertae sedis</taxon>
        <taxon>ac1 cluster</taxon>
    </lineage>
</organism>
<dbReference type="AlphaFoldDB" id="A0A0R2NMR3"/>
<dbReference type="InterPro" id="IPR007138">
    <property type="entry name" value="ABM_dom"/>
</dbReference>
<proteinExistence type="predicted"/>